<reference evidence="5" key="1">
    <citation type="submission" date="2019-08" db="EMBL/GenBank/DDBJ databases">
        <authorList>
            <person name="Kucharzyk K."/>
            <person name="Murdoch R.W."/>
            <person name="Higgins S."/>
            <person name="Loffler F."/>
        </authorList>
    </citation>
    <scope>NUCLEOTIDE SEQUENCE</scope>
</reference>
<keyword evidence="1" id="KW-0813">Transport</keyword>
<dbReference type="Gene3D" id="3.40.50.300">
    <property type="entry name" value="P-loop containing nucleotide triphosphate hydrolases"/>
    <property type="match status" value="1"/>
</dbReference>
<dbReference type="InterPro" id="IPR003439">
    <property type="entry name" value="ABC_transporter-like_ATP-bd"/>
</dbReference>
<evidence type="ECO:0000256" key="1">
    <source>
        <dbReference type="ARBA" id="ARBA00022448"/>
    </source>
</evidence>
<dbReference type="GO" id="GO:0005524">
    <property type="term" value="F:ATP binding"/>
    <property type="evidence" value="ECO:0007669"/>
    <property type="project" value="UniProtKB-KW"/>
</dbReference>
<dbReference type="GO" id="GO:0016887">
    <property type="term" value="F:ATP hydrolysis activity"/>
    <property type="evidence" value="ECO:0007669"/>
    <property type="project" value="InterPro"/>
</dbReference>
<dbReference type="PROSITE" id="PS50893">
    <property type="entry name" value="ABC_TRANSPORTER_2"/>
    <property type="match status" value="1"/>
</dbReference>
<evidence type="ECO:0000256" key="3">
    <source>
        <dbReference type="ARBA" id="ARBA00022840"/>
    </source>
</evidence>
<dbReference type="CDD" id="cd03228">
    <property type="entry name" value="ABCC_MRP_Like"/>
    <property type="match status" value="1"/>
</dbReference>
<accession>A0A645A2X6</accession>
<protein>
    <submittedName>
        <fullName evidence="5">Vitamin B12 import ATP-binding protein BtuD</fullName>
    </submittedName>
</protein>
<dbReference type="InterPro" id="IPR027417">
    <property type="entry name" value="P-loop_NTPase"/>
</dbReference>
<dbReference type="InterPro" id="IPR017871">
    <property type="entry name" value="ABC_transporter-like_CS"/>
</dbReference>
<keyword evidence="3 5" id="KW-0067">ATP-binding</keyword>
<keyword evidence="2" id="KW-0547">Nucleotide-binding</keyword>
<proteinExistence type="predicted"/>
<dbReference type="PANTHER" id="PTHR43423">
    <property type="entry name" value="ABC TRANSPORTER I FAMILY MEMBER 17"/>
    <property type="match status" value="1"/>
</dbReference>
<dbReference type="EMBL" id="VSSQ01011347">
    <property type="protein sequence ID" value="MPM46611.1"/>
    <property type="molecule type" value="Genomic_DNA"/>
</dbReference>
<gene>
    <name evidence="5" type="primary">btuD_203</name>
    <name evidence="5" type="ORF">SDC9_93316</name>
</gene>
<dbReference type="PANTHER" id="PTHR43423:SF1">
    <property type="entry name" value="ABC TRANSPORTER I FAMILY MEMBER 17"/>
    <property type="match status" value="1"/>
</dbReference>
<dbReference type="SMART" id="SM00382">
    <property type="entry name" value="AAA"/>
    <property type="match status" value="1"/>
</dbReference>
<dbReference type="PROSITE" id="PS00211">
    <property type="entry name" value="ABC_TRANSPORTER_1"/>
    <property type="match status" value="1"/>
</dbReference>
<evidence type="ECO:0000259" key="4">
    <source>
        <dbReference type="PROSITE" id="PS50893"/>
    </source>
</evidence>
<organism evidence="5">
    <name type="scientific">bioreactor metagenome</name>
    <dbReference type="NCBI Taxonomy" id="1076179"/>
    <lineage>
        <taxon>unclassified sequences</taxon>
        <taxon>metagenomes</taxon>
        <taxon>ecological metagenomes</taxon>
    </lineage>
</organism>
<evidence type="ECO:0000256" key="2">
    <source>
        <dbReference type="ARBA" id="ARBA00022741"/>
    </source>
</evidence>
<dbReference type="Pfam" id="PF00005">
    <property type="entry name" value="ABC_tran"/>
    <property type="match status" value="1"/>
</dbReference>
<dbReference type="SUPFAM" id="SSF52540">
    <property type="entry name" value="P-loop containing nucleoside triphosphate hydrolases"/>
    <property type="match status" value="1"/>
</dbReference>
<dbReference type="InterPro" id="IPR003593">
    <property type="entry name" value="AAA+_ATPase"/>
</dbReference>
<feature type="domain" description="ABC transporter" evidence="4">
    <location>
        <begin position="11"/>
        <end position="221"/>
    </location>
</feature>
<dbReference type="AlphaFoldDB" id="A0A645A2X6"/>
<name>A0A645A2X6_9ZZZZ</name>
<comment type="caution">
    <text evidence="5">The sequence shown here is derived from an EMBL/GenBank/DDBJ whole genome shotgun (WGS) entry which is preliminary data.</text>
</comment>
<evidence type="ECO:0000313" key="5">
    <source>
        <dbReference type="EMBL" id="MPM46611.1"/>
    </source>
</evidence>
<sequence length="221" mass="23944">MPDMQAGRQGGVMEAVLRTSSLVFLDRIVYPDMEVRKGEIIFLQGPSGSGKSSFLRLLNGTVSPSGGTVLYGGKDILEIDPLLLRREVILAGQSAYLFPGTVRENFLQYHQYRDSVPPDSESMQACLDACRVPFSLDASCDTLSGGEKQRVFLAIALSFRPAVFLLDEPTSALDGTTAEALMANLTEYCRNHGVAALVVSHDRHLTEQFAERTVDLGGAAS</sequence>